<sequence>MEFFENRPKRPFIGFVLIWRAFKQWRRQAQTRKLFSRMSDAQLRDVGLKRDDVC</sequence>
<dbReference type="EMBL" id="AP024590">
    <property type="protein sequence ID" value="BCU57157.1"/>
    <property type="molecule type" value="Genomic_DNA"/>
</dbReference>
<evidence type="ECO:0000313" key="2">
    <source>
        <dbReference type="EMBL" id="BCU57157.1"/>
    </source>
</evidence>
<dbReference type="Proteomes" id="UP000682928">
    <property type="component" value="Chromosome"/>
</dbReference>
<dbReference type="Pfam" id="PF06568">
    <property type="entry name" value="YjiS-like"/>
    <property type="match status" value="1"/>
</dbReference>
<name>A0AA86J0P1_9ENTR</name>
<evidence type="ECO:0000259" key="1">
    <source>
        <dbReference type="Pfam" id="PF06568"/>
    </source>
</evidence>
<reference evidence="2" key="1">
    <citation type="submission" date="2021-04" db="EMBL/GenBank/DDBJ databases">
        <title>Difference and commonality of drug resistance evolution in various bacteria. and drug sensitivity profiles.</title>
        <authorList>
            <person name="Maeda T."/>
            <person name="Shibai A."/>
            <person name="Kawada K."/>
            <person name="Kotani H."/>
            <person name="Tarusawa Y."/>
            <person name="Tanabe K."/>
            <person name="Furusawa C."/>
        </authorList>
    </citation>
    <scope>NUCLEOTIDE SEQUENCE</scope>
    <source>
        <strain evidence="2">JCM 8580</strain>
    </source>
</reference>
<organism evidence="2 3">
    <name type="scientific">Enterobacter kobei</name>
    <dbReference type="NCBI Taxonomy" id="208224"/>
    <lineage>
        <taxon>Bacteria</taxon>
        <taxon>Pseudomonadati</taxon>
        <taxon>Pseudomonadota</taxon>
        <taxon>Gammaproteobacteria</taxon>
        <taxon>Enterobacterales</taxon>
        <taxon>Enterobacteriaceae</taxon>
        <taxon>Enterobacter</taxon>
        <taxon>Enterobacter cloacae complex</taxon>
    </lineage>
</organism>
<accession>A0AA86J0P1</accession>
<dbReference type="AlphaFoldDB" id="A0AA86J0P1"/>
<feature type="domain" description="YjiS-like" evidence="1">
    <location>
        <begin position="18"/>
        <end position="53"/>
    </location>
</feature>
<proteinExistence type="predicted"/>
<protein>
    <submittedName>
        <fullName evidence="2">DUF1127 domain-containing protein</fullName>
    </submittedName>
</protein>
<evidence type="ECO:0000313" key="3">
    <source>
        <dbReference type="Proteomes" id="UP000682928"/>
    </source>
</evidence>
<gene>
    <name evidence="2" type="ORF">ENKO_37510</name>
</gene>
<dbReference type="RefSeq" id="WP_088220661.1">
    <property type="nucleotide sequence ID" value="NZ_AP024590.1"/>
</dbReference>
<dbReference type="InterPro" id="IPR009506">
    <property type="entry name" value="YjiS-like"/>
</dbReference>